<reference evidence="4" key="2">
    <citation type="submission" date="2018-01" db="EMBL/GenBank/DDBJ databases">
        <authorList>
            <person name="Gaut B.S."/>
            <person name="Morton B.R."/>
            <person name="Clegg M.T."/>
            <person name="Duvall M.R."/>
        </authorList>
    </citation>
    <scope>NUCLEOTIDE SEQUENCE [LARGE SCALE GENOMIC DNA]</scope>
</reference>
<evidence type="ECO:0000313" key="3">
    <source>
        <dbReference type="EMBL" id="SPC12803.1"/>
    </source>
</evidence>
<reference evidence="2 4" key="1">
    <citation type="submission" date="2018-01" db="EMBL/GenBank/DDBJ databases">
        <authorList>
            <person name="Clerissi C."/>
        </authorList>
    </citation>
    <scope>NUCLEOTIDE SEQUENCE</scope>
    <source>
        <strain evidence="2">Cupriavidus oxalaticus LMG 2235</strain>
    </source>
</reference>
<dbReference type="RefSeq" id="WP_169834800.1">
    <property type="nucleotide sequence ID" value="NZ_CP069810.1"/>
</dbReference>
<dbReference type="EMBL" id="CP069812">
    <property type="protein sequence ID" value="QRQ92880.1"/>
    <property type="molecule type" value="Genomic_DNA"/>
</dbReference>
<organism evidence="2 4">
    <name type="scientific">Cupriavidus oxalaticus</name>
    <dbReference type="NCBI Taxonomy" id="96344"/>
    <lineage>
        <taxon>Bacteria</taxon>
        <taxon>Pseudomonadati</taxon>
        <taxon>Pseudomonadota</taxon>
        <taxon>Betaproteobacteria</taxon>
        <taxon>Burkholderiales</taxon>
        <taxon>Burkholderiaceae</taxon>
        <taxon>Cupriavidus</taxon>
    </lineage>
</organism>
<dbReference type="Proteomes" id="UP000623307">
    <property type="component" value="Chromosome 2"/>
</dbReference>
<dbReference type="EMBL" id="OGUS01000073">
    <property type="protein sequence ID" value="SPC07433.1"/>
    <property type="molecule type" value="Genomic_DNA"/>
</dbReference>
<dbReference type="EMBL" id="OGUS01000116">
    <property type="protein sequence ID" value="SPC12803.1"/>
    <property type="molecule type" value="Genomic_DNA"/>
</dbReference>
<reference evidence="1 5" key="3">
    <citation type="submission" date="2021-02" db="EMBL/GenBank/DDBJ databases">
        <title>Complete Genome Sequence of Cupriavidus oxalaticus Strain Ox1, a Soil Oxalate-Degrading Species.</title>
        <authorList>
            <person name="Palmieri F."/>
            <person name="Udriet P."/>
            <person name="Deuasquier M."/>
            <person name="Beaudoing E."/>
            <person name="Johnson S.L."/>
            <person name="Davenport K.W."/>
            <person name="Chain P.S."/>
            <person name="Bindschedler S."/>
            <person name="Junier P."/>
        </authorList>
    </citation>
    <scope>NUCLEOTIDE SEQUENCE [LARGE SCALE GENOMIC DNA]</scope>
    <source>
        <strain evidence="1 5">Ox1</strain>
    </source>
</reference>
<accession>A0A375FWQ5</accession>
<gene>
    <name evidence="3" type="ORF">CO2235_160008</name>
    <name evidence="2" type="ORF">CO2235_U670046</name>
    <name evidence="1" type="ORF">JTE92_22395</name>
</gene>
<dbReference type="GeneID" id="303492310"/>
<evidence type="ECO:0000313" key="5">
    <source>
        <dbReference type="Proteomes" id="UP000623307"/>
    </source>
</evidence>
<proteinExistence type="predicted"/>
<sequence>MTYSLSRADVDSITDGDVKCSTMKLLPGWDDIPVDFRNGNLYTRLAEARLLDYQLPGISIAFLPEFDDAAACEAIDRCITAHLNAFAPRHQHRIAGVGYMISKVCTVTCVGVENANAGHHA</sequence>
<name>A0A375FWQ5_9BURK</name>
<keyword evidence="5" id="KW-1185">Reference proteome</keyword>
<dbReference type="AlphaFoldDB" id="A0A375FWQ5"/>
<evidence type="ECO:0000313" key="4">
    <source>
        <dbReference type="Proteomes" id="UP000256862"/>
    </source>
</evidence>
<dbReference type="Proteomes" id="UP000256862">
    <property type="component" value="Chromosome CO2235"/>
</dbReference>
<evidence type="ECO:0000313" key="2">
    <source>
        <dbReference type="EMBL" id="SPC07433.1"/>
    </source>
</evidence>
<evidence type="ECO:0000313" key="1">
    <source>
        <dbReference type="EMBL" id="QRQ92880.1"/>
    </source>
</evidence>
<protein>
    <submittedName>
        <fullName evidence="2">Uncharacterized protein</fullName>
    </submittedName>
</protein>